<dbReference type="OrthoDB" id="5579281at2759"/>
<feature type="compositionally biased region" description="Polar residues" evidence="1">
    <location>
        <begin position="294"/>
        <end position="312"/>
    </location>
</feature>
<feature type="compositionally biased region" description="Low complexity" evidence="1">
    <location>
        <begin position="267"/>
        <end position="278"/>
    </location>
</feature>
<organism evidence="4 5">
    <name type="scientific">Geotrichum candidum</name>
    <name type="common">Oospora lactis</name>
    <name type="synonym">Dipodascus geotrichum</name>
    <dbReference type="NCBI Taxonomy" id="1173061"/>
    <lineage>
        <taxon>Eukaryota</taxon>
        <taxon>Fungi</taxon>
        <taxon>Dikarya</taxon>
        <taxon>Ascomycota</taxon>
        <taxon>Saccharomycotina</taxon>
        <taxon>Dipodascomycetes</taxon>
        <taxon>Dipodascales</taxon>
        <taxon>Dipodascaceae</taxon>
        <taxon>Geotrichum</taxon>
    </lineage>
</organism>
<name>A0A0J9XDH9_GEOCN</name>
<evidence type="ECO:0000256" key="1">
    <source>
        <dbReference type="SAM" id="MobiDB-lite"/>
    </source>
</evidence>
<dbReference type="InterPro" id="IPR029217">
    <property type="entry name" value="Spo7_2_N"/>
</dbReference>
<proteinExistence type="predicted"/>
<dbReference type="InterPro" id="IPR057379">
    <property type="entry name" value="PH_SPO71"/>
</dbReference>
<dbReference type="SMART" id="SM00233">
    <property type="entry name" value="PH"/>
    <property type="match status" value="3"/>
</dbReference>
<evidence type="ECO:0000313" key="5">
    <source>
        <dbReference type="Proteomes" id="UP000242525"/>
    </source>
</evidence>
<dbReference type="GO" id="GO:1902657">
    <property type="term" value="P:protein localization to prospore membrane"/>
    <property type="evidence" value="ECO:0007669"/>
    <property type="project" value="InterPro"/>
</dbReference>
<dbReference type="PANTHER" id="PTHR28076">
    <property type="entry name" value="SPORULATION-SPECIFIC PROTEIN 71"/>
    <property type="match status" value="1"/>
</dbReference>
<feature type="compositionally biased region" description="Acidic residues" evidence="1">
    <location>
        <begin position="96"/>
        <end position="108"/>
    </location>
</feature>
<feature type="compositionally biased region" description="Polar residues" evidence="1">
    <location>
        <begin position="111"/>
        <end position="126"/>
    </location>
</feature>
<protein>
    <recommendedName>
        <fullName evidence="6">PH domain-containing protein</fullName>
    </recommendedName>
</protein>
<evidence type="ECO:0000259" key="3">
    <source>
        <dbReference type="SMART" id="SM01316"/>
    </source>
</evidence>
<feature type="domain" description="Sporulation-specific protein 71 N-terminal" evidence="3">
    <location>
        <begin position="5"/>
        <end position="70"/>
    </location>
</feature>
<reference evidence="4" key="1">
    <citation type="submission" date="2014-03" db="EMBL/GenBank/DDBJ databases">
        <authorList>
            <person name="Casaregola S."/>
        </authorList>
    </citation>
    <scope>NUCLEOTIDE SEQUENCE [LARGE SCALE GENOMIC DNA]</scope>
    <source>
        <strain evidence="4">CLIB 918</strain>
    </source>
</reference>
<dbReference type="Pfam" id="PF15404">
    <property type="entry name" value="PH_4"/>
    <property type="match status" value="2"/>
</dbReference>
<feature type="region of interest" description="Disordered" evidence="1">
    <location>
        <begin position="96"/>
        <end position="132"/>
    </location>
</feature>
<dbReference type="InterPro" id="IPR039486">
    <property type="entry name" value="Mug56/Spo71_PH"/>
</dbReference>
<feature type="domain" description="PH" evidence="2">
    <location>
        <begin position="689"/>
        <end position="905"/>
    </location>
</feature>
<dbReference type="InterPro" id="IPR040345">
    <property type="entry name" value="Mug56/Spo71"/>
</dbReference>
<feature type="region of interest" description="Disordered" evidence="1">
    <location>
        <begin position="249"/>
        <end position="312"/>
    </location>
</feature>
<dbReference type="STRING" id="1173061.A0A0J9XDH9"/>
<dbReference type="AlphaFoldDB" id="A0A0J9XDH9"/>
<keyword evidence="5" id="KW-1185">Reference proteome</keyword>
<dbReference type="SMART" id="SM01316">
    <property type="entry name" value="Spo7_2_N"/>
    <property type="match status" value="1"/>
</dbReference>
<evidence type="ECO:0000259" key="2">
    <source>
        <dbReference type="SMART" id="SM00233"/>
    </source>
</evidence>
<gene>
    <name evidence="4" type="ORF">BN980_GECA10s03332g</name>
</gene>
<feature type="domain" description="PH" evidence="2">
    <location>
        <begin position="972"/>
        <end position="1134"/>
    </location>
</feature>
<feature type="domain" description="PH" evidence="2">
    <location>
        <begin position="395"/>
        <end position="536"/>
    </location>
</feature>
<feature type="compositionally biased region" description="Polar residues" evidence="1">
    <location>
        <begin position="257"/>
        <end position="266"/>
    </location>
</feature>
<accession>A0A0J9XDH9</accession>
<dbReference type="Pfam" id="PF15407">
    <property type="entry name" value="Spo7_2_N"/>
    <property type="match status" value="1"/>
</dbReference>
<comment type="caution">
    <text evidence="4">The sequence shown here is derived from an EMBL/GenBank/DDBJ whole genome shotgun (WGS) entry which is preliminary data.</text>
</comment>
<dbReference type="Proteomes" id="UP000242525">
    <property type="component" value="Unassembled WGS sequence"/>
</dbReference>
<dbReference type="InterPro" id="IPR001849">
    <property type="entry name" value="PH_domain"/>
</dbReference>
<dbReference type="PANTHER" id="PTHR28076:SF1">
    <property type="entry name" value="PROSPORE MEMBRANE ADAPTER PROTEIN SPO71"/>
    <property type="match status" value="1"/>
</dbReference>
<evidence type="ECO:0000313" key="4">
    <source>
        <dbReference type="EMBL" id="CDO55320.1"/>
    </source>
</evidence>
<dbReference type="EMBL" id="CCBN010000010">
    <property type="protein sequence ID" value="CDO55320.1"/>
    <property type="molecule type" value="Genomic_DNA"/>
</dbReference>
<evidence type="ECO:0008006" key="6">
    <source>
        <dbReference type="Google" id="ProtNLM"/>
    </source>
</evidence>
<dbReference type="Pfam" id="PF23207">
    <property type="entry name" value="PH_SPO71"/>
    <property type="match status" value="1"/>
</dbReference>
<dbReference type="GO" id="GO:0005628">
    <property type="term" value="C:prospore membrane"/>
    <property type="evidence" value="ECO:0007669"/>
    <property type="project" value="TreeGrafter"/>
</dbReference>
<sequence>MDTNNSLVLPQHSYIAQKLRHSTPTQIDKESRVLTIGPILNEWTQTTSNIWKKRYKKVLTKGVGLLKTHRHNPPLPALLDEINYKTLSGIVTYLDSSDDEESYSDDSNSDTQNENTTETGSSSITSHEQDELDFKTHSQPVPVLVGVEQGKASELLRSLWRESAPPVPEWRVNMQRLIDATPPVSTRESTVTSPSNVFSPLNSHHDNYLNTIISESDEDDRYDTRQSSASFVTANEEDSIYRTNSRTGLLDNEENHNTGTLNSLVPTASENSTTSNSNQFYDVESEDDELYNHHPSSFGQSTITPRWPDSSSIAADPIEEVDEDDQPSLDYPAPSEFSDFDNSSFQSVLSSSKSSEEAVTAFRPKKKVKISTDISEFQKLPKRFFEDGFRRYLIKLRNGEMVRAEKVLVMIKGCKSNYISPDFNENENVETQKLANWSEYVMVARKSGDMTVPVVLQFYRNFNVERVKADVETPISKLDIKLIPGKVHVKFYSTLDKTIVLWRSTMKGSLIYVFRSRSHESAMRWLALFRQALGVNQSQNLLLGIPDLGLTVEIGLPLRQILKEKKLQIQQEEHTNRDRLIPFSELKSSLTRHSHIASYIFSAVVESLSSIDYLKSRVQQMFINRHQEEEKIGLAWRRYDRLEWVNEEFNDGIYCNWVLHKTHDLEIRPMKAYPTSVTFDTGITMQEPMPVEGYLVRLTTWTNRGNKRKFGRVKALDRLFYKMLYFHTHENLLFFSLPKNAVPPVVEPGKNKDKYFMETAPFRIDELTGNIEWMSAPLNEIEKRDRAAAFEFQRRVSLVSESDGFIDLCEVVEVRPVLRADDDEPLGTFNPDNFEEQFVSGGYETGETTTYADYNTFEIVLNQSGESNQNSISSSSRPCIIRLQAFNRITRDRWITHLTALAEYWKRRAYEDVAEINETRERNLTTLHIPDEEMEQIIGENSPKWETASGEANPIVHRPLFVTGGRAVKFRGILYGHFTSFPGAIGGFNFRRYYVVLDHGARLTILQRPETGLQSAIDHPSYYYRKIRVIELLEHPVYLYCGPLTADDINGSGLWSGTPGVSALPRVYPDGWRSAEEDPYRCFVLRFGSTKVTPNVTGTATFFGNPGLSMVFFARSRQERDLWVLALNSEIEKTIEFNKGINIT</sequence>